<feature type="region of interest" description="Disordered" evidence="1">
    <location>
        <begin position="1"/>
        <end position="20"/>
    </location>
</feature>
<name>A0A2C9V7E2_MANES</name>
<protein>
    <submittedName>
        <fullName evidence="2">Uncharacterized protein</fullName>
    </submittedName>
</protein>
<feature type="region of interest" description="Disordered" evidence="1">
    <location>
        <begin position="56"/>
        <end position="92"/>
    </location>
</feature>
<reference evidence="2" key="1">
    <citation type="submission" date="2016-02" db="EMBL/GenBank/DDBJ databases">
        <title>WGS assembly of Manihot esculenta.</title>
        <authorList>
            <person name="Bredeson J.V."/>
            <person name="Prochnik S.E."/>
            <person name="Lyons J.B."/>
            <person name="Schmutz J."/>
            <person name="Grimwood J."/>
            <person name="Vrebalov J."/>
            <person name="Bart R.S."/>
            <person name="Amuge T."/>
            <person name="Ferguson M.E."/>
            <person name="Green R."/>
            <person name="Putnam N."/>
            <person name="Stites J."/>
            <person name="Rounsley S."/>
            <person name="Rokhsar D.S."/>
        </authorList>
    </citation>
    <scope>NUCLEOTIDE SEQUENCE [LARGE SCALE GENOMIC DNA]</scope>
    <source>
        <tissue evidence="2">Leaf</tissue>
    </source>
</reference>
<organism evidence="2">
    <name type="scientific">Manihot esculenta</name>
    <name type="common">Cassava</name>
    <name type="synonym">Jatropha manihot</name>
    <dbReference type="NCBI Taxonomy" id="3983"/>
    <lineage>
        <taxon>Eukaryota</taxon>
        <taxon>Viridiplantae</taxon>
        <taxon>Streptophyta</taxon>
        <taxon>Embryophyta</taxon>
        <taxon>Tracheophyta</taxon>
        <taxon>Spermatophyta</taxon>
        <taxon>Magnoliopsida</taxon>
        <taxon>eudicotyledons</taxon>
        <taxon>Gunneridae</taxon>
        <taxon>Pentapetalae</taxon>
        <taxon>rosids</taxon>
        <taxon>fabids</taxon>
        <taxon>Malpighiales</taxon>
        <taxon>Euphorbiaceae</taxon>
        <taxon>Crotonoideae</taxon>
        <taxon>Manihoteae</taxon>
        <taxon>Manihot</taxon>
    </lineage>
</organism>
<gene>
    <name evidence="2" type="ORF">MANES_10G131500</name>
</gene>
<dbReference type="AlphaFoldDB" id="A0A2C9V7E2"/>
<accession>A0A2C9V7E2</accession>
<sequence length="92" mass="10249">MPTASTATHPSKHTHQQRQIPFTCITFPINQEIHLSATLIHGNVTTSRHYTINQQQQLGSSLHSNLTDNKQHNNPVPIQSTYQSAATNKVLP</sequence>
<dbReference type="EMBL" id="CM004396">
    <property type="protein sequence ID" value="OAY39891.1"/>
    <property type="molecule type" value="Genomic_DNA"/>
</dbReference>
<evidence type="ECO:0000313" key="2">
    <source>
        <dbReference type="EMBL" id="OAY39891.1"/>
    </source>
</evidence>
<evidence type="ECO:0000256" key="1">
    <source>
        <dbReference type="SAM" id="MobiDB-lite"/>
    </source>
</evidence>
<proteinExistence type="predicted"/>